<evidence type="ECO:0000313" key="10">
    <source>
        <dbReference type="EMBL" id="KTD25994.1"/>
    </source>
</evidence>
<dbReference type="InterPro" id="IPR033948">
    <property type="entry name" value="ETF_beta_N"/>
</dbReference>
<organism evidence="10 11">
    <name type="scientific">Legionella maceachernii</name>
    <dbReference type="NCBI Taxonomy" id="466"/>
    <lineage>
        <taxon>Bacteria</taxon>
        <taxon>Pseudomonadati</taxon>
        <taxon>Pseudomonadota</taxon>
        <taxon>Gammaproteobacteria</taxon>
        <taxon>Legionellales</taxon>
        <taxon>Legionellaceae</taxon>
        <taxon>Legionella</taxon>
    </lineage>
</organism>
<keyword evidence="4" id="KW-0813">Transport</keyword>
<dbReference type="InterPro" id="IPR014729">
    <property type="entry name" value="Rossmann-like_a/b/a_fold"/>
</dbReference>
<comment type="function">
    <text evidence="6">The electron transfer flavoprotein serves as a specific electron acceptor for other dehydrogenases. It transfers the electrons to the main respiratory chain via ETF-ubiquinone oxidoreductase (ETF dehydrogenase).</text>
</comment>
<dbReference type="GO" id="GO:0009055">
    <property type="term" value="F:electron transfer activity"/>
    <property type="evidence" value="ECO:0007669"/>
    <property type="project" value="InterPro"/>
</dbReference>
<dbReference type="CDD" id="cd01714">
    <property type="entry name" value="ETF_beta"/>
    <property type="match status" value="1"/>
</dbReference>
<reference evidence="10 11" key="1">
    <citation type="submission" date="2015-11" db="EMBL/GenBank/DDBJ databases">
        <title>Genomic analysis of 38 Legionella species identifies large and diverse effector repertoires.</title>
        <authorList>
            <person name="Burstein D."/>
            <person name="Amaro F."/>
            <person name="Zusman T."/>
            <person name="Lifshitz Z."/>
            <person name="Cohen O."/>
            <person name="Gilbert J.A."/>
            <person name="Pupko T."/>
            <person name="Shuman H.A."/>
            <person name="Segal G."/>
        </authorList>
    </citation>
    <scope>NUCLEOTIDE SEQUENCE [LARGE SCALE GENOMIC DNA]</scope>
    <source>
        <strain evidence="10 11">PX-1-G2-E2</strain>
    </source>
</reference>
<dbReference type="OrthoDB" id="9781325at2"/>
<dbReference type="SMART" id="SM00893">
    <property type="entry name" value="ETF"/>
    <property type="match status" value="1"/>
</dbReference>
<keyword evidence="5" id="KW-0249">Electron transport</keyword>
<sequence>MKILVAVKRVIDPYVKVRVRVDGHGVEKQNVKMSMNPFDEIAMEQAVRLLEQKVATEVVVVSIGSETSQETLRHALALGANRAILVKTEESYCSLNIAKILQKIALDEQPDLILMGKQAIDGDNNQTPQMLAALLDWPQGTFVSNLNVNGRAIEITREIDGGLETLSMHLPAVVSVDLRLNEPRYASLPNIMKAKSKPLLIVELETLGLTLKNHVEILNVKAPPVRSAGVKVDSVEELLKKLKHEAKVL</sequence>
<dbReference type="AlphaFoldDB" id="A0A0W0W120"/>
<dbReference type="RefSeq" id="WP_058452514.1">
    <property type="nucleotide sequence ID" value="NZ_CAAAIB010000004.1"/>
</dbReference>
<evidence type="ECO:0000256" key="7">
    <source>
        <dbReference type="ARBA" id="ARBA00042002"/>
    </source>
</evidence>
<evidence type="ECO:0000256" key="1">
    <source>
        <dbReference type="ARBA" id="ARBA00007557"/>
    </source>
</evidence>
<evidence type="ECO:0000313" key="11">
    <source>
        <dbReference type="Proteomes" id="UP000054908"/>
    </source>
</evidence>
<evidence type="ECO:0000256" key="5">
    <source>
        <dbReference type="ARBA" id="ARBA00022982"/>
    </source>
</evidence>
<keyword evidence="11" id="KW-1185">Reference proteome</keyword>
<dbReference type="InterPro" id="IPR012255">
    <property type="entry name" value="ETF_b"/>
</dbReference>
<dbReference type="Gene3D" id="3.40.50.620">
    <property type="entry name" value="HUPs"/>
    <property type="match status" value="1"/>
</dbReference>
<feature type="domain" description="Electron transfer flavoprotein alpha/beta-subunit N-terminal" evidence="9">
    <location>
        <begin position="23"/>
        <end position="211"/>
    </location>
</feature>
<dbReference type="Proteomes" id="UP000054908">
    <property type="component" value="Unassembled WGS sequence"/>
</dbReference>
<accession>A0A0W0W120</accession>
<dbReference type="PIRSF" id="PIRSF000090">
    <property type="entry name" value="Beta-ETF"/>
    <property type="match status" value="1"/>
</dbReference>
<dbReference type="GO" id="GO:0046395">
    <property type="term" value="P:carboxylic acid catabolic process"/>
    <property type="evidence" value="ECO:0007669"/>
    <property type="project" value="UniProtKB-ARBA"/>
</dbReference>
<dbReference type="STRING" id="466.Lmac_1765"/>
<comment type="cofactor">
    <cofactor evidence="8">
        <name>AMP</name>
        <dbReference type="ChEBI" id="CHEBI:456215"/>
    </cofactor>
</comment>
<comment type="similarity">
    <text evidence="1">Belongs to the ETF beta-subunit/FixA family.</text>
</comment>
<dbReference type="FunFam" id="3.40.50.620:FF:000011">
    <property type="entry name" value="Electron transfer flavoprotein subunit beta"/>
    <property type="match status" value="1"/>
</dbReference>
<gene>
    <name evidence="10" type="primary">etfB</name>
    <name evidence="10" type="ORF">Lmac_1765</name>
</gene>
<dbReference type="PANTHER" id="PTHR21294">
    <property type="entry name" value="ELECTRON TRANSFER FLAVOPROTEIN BETA-SUBUNIT"/>
    <property type="match status" value="1"/>
</dbReference>
<evidence type="ECO:0000256" key="2">
    <source>
        <dbReference type="ARBA" id="ARBA00011355"/>
    </source>
</evidence>
<comment type="caution">
    <text evidence="10">The sequence shown here is derived from an EMBL/GenBank/DDBJ whole genome shotgun (WGS) entry which is preliminary data.</text>
</comment>
<dbReference type="PANTHER" id="PTHR21294:SF8">
    <property type="entry name" value="ELECTRON TRANSFER FLAVOPROTEIN SUBUNIT BETA"/>
    <property type="match status" value="1"/>
</dbReference>
<dbReference type="InterPro" id="IPR000049">
    <property type="entry name" value="ET-Flavoprotein_bsu_CS"/>
</dbReference>
<dbReference type="EMBL" id="LNYL01000042">
    <property type="protein sequence ID" value="KTD25994.1"/>
    <property type="molecule type" value="Genomic_DNA"/>
</dbReference>
<protein>
    <recommendedName>
        <fullName evidence="3">Electron transfer flavoprotein subunit beta</fullName>
    </recommendedName>
    <alternativeName>
        <fullName evidence="7">Electron transfer flavoprotein small subunit</fullName>
    </alternativeName>
</protein>
<dbReference type="SUPFAM" id="SSF52402">
    <property type="entry name" value="Adenine nucleotide alpha hydrolases-like"/>
    <property type="match status" value="1"/>
</dbReference>
<dbReference type="PROSITE" id="PS01065">
    <property type="entry name" value="ETF_BETA"/>
    <property type="match status" value="1"/>
</dbReference>
<evidence type="ECO:0000256" key="3">
    <source>
        <dbReference type="ARBA" id="ARBA00016797"/>
    </source>
</evidence>
<dbReference type="InterPro" id="IPR014730">
    <property type="entry name" value="ETF_a/b_N"/>
</dbReference>
<evidence type="ECO:0000256" key="6">
    <source>
        <dbReference type="ARBA" id="ARBA00025649"/>
    </source>
</evidence>
<proteinExistence type="inferred from homology"/>
<name>A0A0W0W120_9GAMM</name>
<dbReference type="PATRIC" id="fig|466.6.peg.1855"/>
<evidence type="ECO:0000259" key="9">
    <source>
        <dbReference type="SMART" id="SM00893"/>
    </source>
</evidence>
<evidence type="ECO:0000256" key="8">
    <source>
        <dbReference type="ARBA" id="ARBA00049933"/>
    </source>
</evidence>
<evidence type="ECO:0000256" key="4">
    <source>
        <dbReference type="ARBA" id="ARBA00022448"/>
    </source>
</evidence>
<comment type="subunit">
    <text evidence="2">Heterodimer of an alpha and a beta subunit.</text>
</comment>
<dbReference type="Pfam" id="PF01012">
    <property type="entry name" value="ETF"/>
    <property type="match status" value="1"/>
</dbReference>